<dbReference type="STRING" id="1239962.C943_01380"/>
<dbReference type="AlphaFoldDB" id="M7XBW4"/>
<evidence type="ECO:0000313" key="1">
    <source>
        <dbReference type="EMBL" id="EMS32118.1"/>
    </source>
</evidence>
<sequence length="38" mass="4369">MEFSHGDYLLNSGSNVFSPCILSNNLFKILKNRYLIGY</sequence>
<dbReference type="EMBL" id="AMZY02000014">
    <property type="protein sequence ID" value="EMS32118.1"/>
    <property type="molecule type" value="Genomic_DNA"/>
</dbReference>
<protein>
    <submittedName>
        <fullName evidence="1">Uncharacterized protein</fullName>
    </submittedName>
</protein>
<reference evidence="1" key="1">
    <citation type="submission" date="2013-01" db="EMBL/GenBank/DDBJ databases">
        <title>Genome assembly of Mariniradius saccharolyticus AK6.</title>
        <authorList>
            <person name="Vaidya B."/>
            <person name="Khatri I."/>
            <person name="Tanuku N.R.S."/>
            <person name="Subramanian S."/>
            <person name="Pinnaka A."/>
        </authorList>
    </citation>
    <scope>NUCLEOTIDE SEQUENCE [LARGE SCALE GENOMIC DNA]</scope>
    <source>
        <strain evidence="1">AK6</strain>
    </source>
</reference>
<comment type="caution">
    <text evidence="1">The sequence shown here is derived from an EMBL/GenBank/DDBJ whole genome shotgun (WGS) entry which is preliminary data.</text>
</comment>
<proteinExistence type="predicted"/>
<gene>
    <name evidence="1" type="ORF">C943_01380</name>
</gene>
<evidence type="ECO:0000313" key="2">
    <source>
        <dbReference type="Proteomes" id="UP000010953"/>
    </source>
</evidence>
<dbReference type="Proteomes" id="UP000010953">
    <property type="component" value="Unassembled WGS sequence"/>
</dbReference>
<accession>M7XBW4</accession>
<organism evidence="1 2">
    <name type="scientific">Mariniradius saccharolyticus AK6</name>
    <dbReference type="NCBI Taxonomy" id="1239962"/>
    <lineage>
        <taxon>Bacteria</taxon>
        <taxon>Pseudomonadati</taxon>
        <taxon>Bacteroidota</taxon>
        <taxon>Cytophagia</taxon>
        <taxon>Cytophagales</taxon>
        <taxon>Cyclobacteriaceae</taxon>
        <taxon>Mariniradius</taxon>
    </lineage>
</organism>
<keyword evidence="2" id="KW-1185">Reference proteome</keyword>
<dbReference type="InParanoid" id="M7XBW4"/>
<name>M7XBW4_9BACT</name>